<dbReference type="GeneID" id="54986300"/>
<reference evidence="1 2" key="1">
    <citation type="submission" date="2017-10" db="EMBL/GenBank/DDBJ databases">
        <title>Isolation and characterisation of Lactobacillus bacteriophages that infect wine-derived L. plantarum strains.</title>
        <authorList>
            <person name="Kyrkou I."/>
            <person name="Hestbjerg Hansen L."/>
        </authorList>
    </citation>
    <scope>NUCLEOTIDE SEQUENCE [LARGE SCALE GENOMIC DNA]</scope>
</reference>
<dbReference type="RefSeq" id="YP_009795928.1">
    <property type="nucleotide sequence ID" value="NC_047897.1"/>
</dbReference>
<organism evidence="1 2">
    <name type="scientific">Lactobacillus phage Lenus</name>
    <dbReference type="NCBI Taxonomy" id="2053682"/>
    <lineage>
        <taxon>Viruses</taxon>
        <taxon>Duplodnaviria</taxon>
        <taxon>Heunggongvirae</taxon>
        <taxon>Uroviricota</taxon>
        <taxon>Caudoviricetes</taxon>
        <taxon>Tybeckvirinae</taxon>
        <taxon>Lenusvirus</taxon>
        <taxon>Lenusvirus lenus</taxon>
    </lineage>
</organism>
<dbReference type="Proteomes" id="UP000241560">
    <property type="component" value="Segment"/>
</dbReference>
<evidence type="ECO:0000313" key="1">
    <source>
        <dbReference type="EMBL" id="ATW59498.1"/>
    </source>
</evidence>
<accession>A0A2H4PBC5</accession>
<protein>
    <submittedName>
        <fullName evidence="1">Uncharacterized protein</fullName>
    </submittedName>
</protein>
<proteinExistence type="predicted"/>
<sequence length="106" mass="12821">MFVFGGRMKKNTNKLGDYLRDVTHKHLLTEPPSWDYWEHVMKLHAVDGSDHILVSINDDNKNDQFIKDVIENNMWYTTYSSYQDIYFSREMDRRFGTNYFSFHWGN</sequence>
<keyword evidence="2" id="KW-1185">Reference proteome</keyword>
<dbReference type="EMBL" id="MG252693">
    <property type="protein sequence ID" value="ATW59498.1"/>
    <property type="molecule type" value="Genomic_DNA"/>
</dbReference>
<evidence type="ECO:0000313" key="2">
    <source>
        <dbReference type="Proteomes" id="UP000241560"/>
    </source>
</evidence>
<name>A0A2H4PBC5_9CAUD</name>
<dbReference type="KEGG" id="vg:54986300"/>